<organism evidence="1">
    <name type="scientific">hydrothermal vent metagenome</name>
    <dbReference type="NCBI Taxonomy" id="652676"/>
    <lineage>
        <taxon>unclassified sequences</taxon>
        <taxon>metagenomes</taxon>
        <taxon>ecological metagenomes</taxon>
    </lineage>
</organism>
<protein>
    <submittedName>
        <fullName evidence="1">Uncharacterized protein</fullName>
    </submittedName>
</protein>
<dbReference type="EMBL" id="UOFL01000222">
    <property type="protein sequence ID" value="VAW81668.1"/>
    <property type="molecule type" value="Genomic_DNA"/>
</dbReference>
<sequence length="297" mass="33575">MNIKFKSLLFFCVSFFAVSNIQADTLDSSSPITTVNSVIKSLLNYQPAVLWEALPKSYQSDINKMFISFSKMSDKDVFVKYSNLNRRLIAAIIQKKAMVVNTIKKMVPPAKHGQIVPALDAVLLFADVFYKSSFTYYDKIDQADLGAILIKDGTRMMKAFLAIDKKYETNLKKLGTFTPTVVASKNKAPAADTNKVIAVAMIDKDKKQVSPNLGFVQIEGRWIPLKLAKSWKVYMAKLNTTAKLPKEKMKEMNDKMRKLLPLLEQFVVAVEKVKNEAELATLPMQAMMLYQQMKSMK</sequence>
<evidence type="ECO:0000313" key="1">
    <source>
        <dbReference type="EMBL" id="VAW81668.1"/>
    </source>
</evidence>
<accession>A0A3B0YL49</accession>
<name>A0A3B0YL49_9ZZZZ</name>
<reference evidence="1" key="1">
    <citation type="submission" date="2018-06" db="EMBL/GenBank/DDBJ databases">
        <authorList>
            <person name="Zhirakovskaya E."/>
        </authorList>
    </citation>
    <scope>NUCLEOTIDE SEQUENCE</scope>
</reference>
<proteinExistence type="predicted"/>
<dbReference type="AlphaFoldDB" id="A0A3B0YL49"/>
<gene>
    <name evidence="1" type="ORF">MNBD_GAMMA12-726</name>
</gene>